<feature type="region of interest" description="Disordered" evidence="2">
    <location>
        <begin position="823"/>
        <end position="843"/>
    </location>
</feature>
<proteinExistence type="predicted"/>
<feature type="compositionally biased region" description="Basic residues" evidence="2">
    <location>
        <begin position="825"/>
        <end position="834"/>
    </location>
</feature>
<dbReference type="Gene3D" id="1.25.10.10">
    <property type="entry name" value="Leucine-rich Repeat Variant"/>
    <property type="match status" value="2"/>
</dbReference>
<dbReference type="SMART" id="SM00060">
    <property type="entry name" value="FN3"/>
    <property type="match status" value="2"/>
</dbReference>
<feature type="domain" description="Fibronectin type-III" evidence="3">
    <location>
        <begin position="542"/>
        <end position="626"/>
    </location>
</feature>
<sequence length="858" mass="95065">MTTCCLTPCEISNALTWLLCPNPVHVETSVKVLGEEAQERKCSLAETFLQHIHGEQCIQVLMQLLNSQDAWLCSMAVYIFGVLLENEDMVQKLQEWTHGDNGLCWALGQLLEKDEHDVVLNAAGAIASLVETPSGRQWLLQDSSVFSQVLENVTCLLIHERENAVNSAALILAWLSLCETACQKLLSHSSASKILSRLAHCLAYSHKDTAMNAAFTIGRLCGSEQGKRVILAKAQDYRLANSLQTLLSNGAGPEAGQAACFALSCLASEDDGHTLLMENSSCPELLNGLLSLLKSADPDSTWFAAMTLRVFVSRPSGVIRVREHSYLEEQLKYLSLLSSTGRELQEEISACLRKLRRLPKPSPITVQHLCSGACIASWERQEPESGLEVTYSLFDGDTVLYCGLQCQVTLPYSHLRYKQCLSLCLNLSTSDGDVSPFSDLVEMTVERPNLRPGTPEALRVIGCTDTQVHLSWMEPNGEIKPKSFQVYCDDVLVETATELGTTVSCLSPSTTYTLSVCALGPEDTAGPRSSIAVQTDECYDHAPRGLTVAVQGRHELHISWGAPVAPLGRIFNYELRLNGFVVYLGTERAHTARRLTANTAYTCTVTAITSRGRCQSRPVTKRTAKDGYMNVNRSLYSPSRQPISHPLPSPPDREVNEVKSKARKSLLHKRPPNIQLTVPHHTDPDLRKDRHRLPSVSVPSHNTEKSKSNLMSEEQGLVSKLDVKAMWNRARDASDAAAFPVNASDCPVVLRQERHERTQRSQQLSDSALDLSNSRSKISPDVLWGSGRLESDMRRLPVISQPITGSVRLLQPVSYHWPDLERTEQHHKKSHRNRLGAGSRLHSQLKGRQYLTSSWTKT</sequence>
<feature type="compositionally biased region" description="Low complexity" evidence="2">
    <location>
        <begin position="760"/>
        <end position="773"/>
    </location>
</feature>
<reference evidence="4 5" key="1">
    <citation type="submission" date="2021-07" db="EMBL/GenBank/DDBJ databases">
        <authorList>
            <person name="Imarazene B."/>
            <person name="Zahm M."/>
            <person name="Klopp C."/>
            <person name="Cabau C."/>
            <person name="Beille S."/>
            <person name="Jouanno E."/>
            <person name="Castinel A."/>
            <person name="Lluch J."/>
            <person name="Gil L."/>
            <person name="Kuchtly C."/>
            <person name="Lopez Roques C."/>
            <person name="Donnadieu C."/>
            <person name="Parrinello H."/>
            <person name="Journot L."/>
            <person name="Du K."/>
            <person name="Schartl M."/>
            <person name="Retaux S."/>
            <person name="Guiguen Y."/>
        </authorList>
    </citation>
    <scope>NUCLEOTIDE SEQUENCE [LARGE SCALE GENOMIC DNA]</scope>
    <source>
        <strain evidence="4">Pach_M1</strain>
        <tissue evidence="4">Testis</tissue>
    </source>
</reference>
<dbReference type="SUPFAM" id="SSF48371">
    <property type="entry name" value="ARM repeat"/>
    <property type="match status" value="1"/>
</dbReference>
<accession>A0A8T2MJ72</accession>
<organism evidence="4 5">
    <name type="scientific">Astyanax mexicanus</name>
    <name type="common">Blind cave fish</name>
    <name type="synonym">Astyanax fasciatus mexicanus</name>
    <dbReference type="NCBI Taxonomy" id="7994"/>
    <lineage>
        <taxon>Eukaryota</taxon>
        <taxon>Metazoa</taxon>
        <taxon>Chordata</taxon>
        <taxon>Craniata</taxon>
        <taxon>Vertebrata</taxon>
        <taxon>Euteleostomi</taxon>
        <taxon>Actinopterygii</taxon>
        <taxon>Neopterygii</taxon>
        <taxon>Teleostei</taxon>
        <taxon>Ostariophysi</taxon>
        <taxon>Characiformes</taxon>
        <taxon>Characoidei</taxon>
        <taxon>Acestrorhamphidae</taxon>
        <taxon>Acestrorhamphinae</taxon>
        <taxon>Astyanax</taxon>
    </lineage>
</organism>
<feature type="compositionally biased region" description="Basic residues" evidence="2">
    <location>
        <begin position="661"/>
        <end position="671"/>
    </location>
</feature>
<evidence type="ECO:0000256" key="2">
    <source>
        <dbReference type="SAM" id="MobiDB-lite"/>
    </source>
</evidence>
<dbReference type="Proteomes" id="UP000752171">
    <property type="component" value="Unassembled WGS sequence"/>
</dbReference>
<dbReference type="Gene3D" id="2.60.40.10">
    <property type="entry name" value="Immunoglobulins"/>
    <property type="match status" value="2"/>
</dbReference>
<dbReference type="PROSITE" id="PS50853">
    <property type="entry name" value="FN3"/>
    <property type="match status" value="2"/>
</dbReference>
<evidence type="ECO:0000256" key="1">
    <source>
        <dbReference type="ARBA" id="ARBA00022737"/>
    </source>
</evidence>
<dbReference type="InterPro" id="IPR013783">
    <property type="entry name" value="Ig-like_fold"/>
</dbReference>
<feature type="region of interest" description="Disordered" evidence="2">
    <location>
        <begin position="614"/>
        <end position="713"/>
    </location>
</feature>
<keyword evidence="1" id="KW-0677">Repeat</keyword>
<dbReference type="InterPro" id="IPR003961">
    <property type="entry name" value="FN3_dom"/>
</dbReference>
<dbReference type="PANTHER" id="PTHR46708">
    <property type="entry name" value="TENASCIN"/>
    <property type="match status" value="1"/>
</dbReference>
<name>A0A8T2MJ72_ASTMX</name>
<dbReference type="PANTHER" id="PTHR46708:SF11">
    <property type="entry name" value="RECEPTOR-TYPE TYROSINE-PROTEIN PHOSPHATASE ETA-LIKE"/>
    <property type="match status" value="1"/>
</dbReference>
<feature type="region of interest" description="Disordered" evidence="2">
    <location>
        <begin position="753"/>
        <end position="773"/>
    </location>
</feature>
<gene>
    <name evidence="4" type="ORF">AMEX_G447</name>
</gene>
<feature type="compositionally biased region" description="Basic and acidic residues" evidence="2">
    <location>
        <begin position="651"/>
        <end position="660"/>
    </location>
</feature>
<dbReference type="CDD" id="cd00063">
    <property type="entry name" value="FN3"/>
    <property type="match status" value="2"/>
</dbReference>
<evidence type="ECO:0000313" key="4">
    <source>
        <dbReference type="EMBL" id="KAG9281872.1"/>
    </source>
</evidence>
<dbReference type="InterPro" id="IPR036116">
    <property type="entry name" value="FN3_sf"/>
</dbReference>
<protein>
    <recommendedName>
        <fullName evidence="3">Fibronectin type-III domain-containing protein</fullName>
    </recommendedName>
</protein>
<feature type="compositionally biased region" description="Polar residues" evidence="2">
    <location>
        <begin position="631"/>
        <end position="642"/>
    </location>
</feature>
<evidence type="ECO:0000259" key="3">
    <source>
        <dbReference type="PROSITE" id="PS50853"/>
    </source>
</evidence>
<dbReference type="AlphaFoldDB" id="A0A8T2MJ72"/>
<dbReference type="InterPro" id="IPR011989">
    <property type="entry name" value="ARM-like"/>
</dbReference>
<comment type="caution">
    <text evidence="4">The sequence shown here is derived from an EMBL/GenBank/DDBJ whole genome shotgun (WGS) entry which is preliminary data.</text>
</comment>
<dbReference type="Pfam" id="PF00041">
    <property type="entry name" value="fn3"/>
    <property type="match status" value="2"/>
</dbReference>
<feature type="domain" description="Fibronectin type-III" evidence="3">
    <location>
        <begin position="454"/>
        <end position="538"/>
    </location>
</feature>
<evidence type="ECO:0000313" key="5">
    <source>
        <dbReference type="Proteomes" id="UP000752171"/>
    </source>
</evidence>
<dbReference type="InterPro" id="IPR016024">
    <property type="entry name" value="ARM-type_fold"/>
</dbReference>
<dbReference type="SUPFAM" id="SSF49265">
    <property type="entry name" value="Fibronectin type III"/>
    <property type="match status" value="1"/>
</dbReference>
<dbReference type="EMBL" id="JAICCE010000001">
    <property type="protein sequence ID" value="KAG9281872.1"/>
    <property type="molecule type" value="Genomic_DNA"/>
</dbReference>
<dbReference type="InterPro" id="IPR050991">
    <property type="entry name" value="ECM_Regulatory_Proteins"/>
</dbReference>